<dbReference type="InterPro" id="IPR003968">
    <property type="entry name" value="K_chnl_volt-dep_Kv"/>
</dbReference>
<evidence type="ECO:0000256" key="7">
    <source>
        <dbReference type="ARBA" id="ARBA00022958"/>
    </source>
</evidence>
<evidence type="ECO:0000256" key="8">
    <source>
        <dbReference type="ARBA" id="ARBA00022989"/>
    </source>
</evidence>
<dbReference type="CDD" id="cd18317">
    <property type="entry name" value="BTB_POZ_Kv"/>
    <property type="match status" value="1"/>
</dbReference>
<dbReference type="InterPro" id="IPR027359">
    <property type="entry name" value="Volt_channel_dom_sf"/>
</dbReference>
<evidence type="ECO:0000256" key="1">
    <source>
        <dbReference type="ARBA" id="ARBA00004141"/>
    </source>
</evidence>
<dbReference type="InterPro" id="IPR003974">
    <property type="entry name" value="K_chnl_volt-dep_Kv3"/>
</dbReference>
<evidence type="ECO:0000256" key="11">
    <source>
        <dbReference type="ARBA" id="ARBA00023303"/>
    </source>
</evidence>
<keyword evidence="7" id="KW-0630">Potassium</keyword>
<keyword evidence="3" id="KW-0633">Potassium transport</keyword>
<dbReference type="PANTHER" id="PTHR11537">
    <property type="entry name" value="VOLTAGE-GATED POTASSIUM CHANNEL"/>
    <property type="match status" value="1"/>
</dbReference>
<keyword evidence="13" id="KW-1185">Reference proteome</keyword>
<evidence type="ECO:0000256" key="6">
    <source>
        <dbReference type="ARBA" id="ARBA00022882"/>
    </source>
</evidence>
<keyword evidence="2" id="KW-0813">Transport</keyword>
<evidence type="ECO:0000256" key="3">
    <source>
        <dbReference type="ARBA" id="ARBA00022538"/>
    </source>
</evidence>
<gene>
    <name evidence="12" type="ORF">OFUS_LOCUS26055</name>
</gene>
<reference evidence="12" key="1">
    <citation type="submission" date="2022-03" db="EMBL/GenBank/DDBJ databases">
        <authorList>
            <person name="Martin C."/>
        </authorList>
    </citation>
    <scope>NUCLEOTIDE SEQUENCE</scope>
</reference>
<name>A0A8J1TLN4_OWEFU</name>
<sequence>MVDNRDRVKIILRGEIFITSRKLIQAHPSTTLGKLLNDGDQTTNNDGPQEFYFDRNPILFHSILDFYTAGSLHFPSFICAAKIKNEIEFWDIHEKNIPGCCWKKLAIQETDEIIFRNIDNTFDWLERWYGMTGVKKYKQHIGCFSKLKQNIWLFFEDPKSSKAAKIWSVLFLLMSICSITVICLESVPACRIPATNPIPLDANVTNPKQIMYATTDVYPSIEYFDLVLNCIFTVELMLRIVVSPNKKLFMKSVLTWNDFICVIPMWIAYVFLYVMPTFKTNETLVWVFTAIALTRVFRVFRILKLARHYVGLQVLYLAIKASFKELILLVVFLCIGMVVFSVLIYYAEYEQSDHFQTIPMGIWWSIVTMTTVGYGDEHPTQPIGYVIGGACAMCGIIATALPIPIIARNFNQYYLCAQMRLRQRKVTLNSSVSSLTATQTHAQMSGYDNKIFQKEELGTKDVLN</sequence>
<evidence type="ECO:0000256" key="2">
    <source>
        <dbReference type="ARBA" id="ARBA00022448"/>
    </source>
</evidence>
<dbReference type="EMBL" id="CAIIXF020000012">
    <property type="protein sequence ID" value="CAH1802371.1"/>
    <property type="molecule type" value="Genomic_DNA"/>
</dbReference>
<dbReference type="SMART" id="SM00225">
    <property type="entry name" value="BTB"/>
    <property type="match status" value="1"/>
</dbReference>
<dbReference type="SUPFAM" id="SSF54695">
    <property type="entry name" value="POZ domain"/>
    <property type="match status" value="1"/>
</dbReference>
<evidence type="ECO:0000256" key="9">
    <source>
        <dbReference type="ARBA" id="ARBA00023065"/>
    </source>
</evidence>
<evidence type="ECO:0000256" key="4">
    <source>
        <dbReference type="ARBA" id="ARBA00022692"/>
    </source>
</evidence>
<dbReference type="InterPro" id="IPR011333">
    <property type="entry name" value="SKP1/BTB/POZ_sf"/>
</dbReference>
<comment type="caution">
    <text evidence="12">The sequence shown here is derived from an EMBL/GenBank/DDBJ whole genome shotgun (WGS) entry which is preliminary data.</text>
</comment>
<keyword evidence="4" id="KW-0812">Transmembrane</keyword>
<dbReference type="GO" id="GO:0001508">
    <property type="term" value="P:action potential"/>
    <property type="evidence" value="ECO:0007669"/>
    <property type="project" value="TreeGrafter"/>
</dbReference>
<accession>A0A8J1TLN4</accession>
<dbReference type="Proteomes" id="UP000749559">
    <property type="component" value="Unassembled WGS sequence"/>
</dbReference>
<dbReference type="Gene3D" id="3.30.710.10">
    <property type="entry name" value="Potassium Channel Kv1.1, Chain A"/>
    <property type="match status" value="1"/>
</dbReference>
<organism evidence="12 13">
    <name type="scientific">Owenia fusiformis</name>
    <name type="common">Polychaete worm</name>
    <dbReference type="NCBI Taxonomy" id="6347"/>
    <lineage>
        <taxon>Eukaryota</taxon>
        <taxon>Metazoa</taxon>
        <taxon>Spiralia</taxon>
        <taxon>Lophotrochozoa</taxon>
        <taxon>Annelida</taxon>
        <taxon>Polychaeta</taxon>
        <taxon>Sedentaria</taxon>
        <taxon>Canalipalpata</taxon>
        <taxon>Sabellida</taxon>
        <taxon>Oweniida</taxon>
        <taxon>Oweniidae</taxon>
        <taxon>Owenia</taxon>
    </lineage>
</organism>
<dbReference type="PRINTS" id="PR01498">
    <property type="entry name" value="SHAWCHANNEL"/>
</dbReference>
<dbReference type="FunFam" id="1.10.287.70:FF:000002">
    <property type="entry name" value="Potassium voltage-gated channel subfamily a member"/>
    <property type="match status" value="1"/>
</dbReference>
<dbReference type="InterPro" id="IPR005821">
    <property type="entry name" value="Ion_trans_dom"/>
</dbReference>
<evidence type="ECO:0000313" key="13">
    <source>
        <dbReference type="Proteomes" id="UP000749559"/>
    </source>
</evidence>
<dbReference type="InterPro" id="IPR028325">
    <property type="entry name" value="VG_K_chnl"/>
</dbReference>
<dbReference type="AlphaFoldDB" id="A0A8J1TLN4"/>
<dbReference type="InterPro" id="IPR000210">
    <property type="entry name" value="BTB/POZ_dom"/>
</dbReference>
<dbReference type="Gene3D" id="1.10.287.70">
    <property type="match status" value="1"/>
</dbReference>
<keyword evidence="10" id="KW-0472">Membrane</keyword>
<dbReference type="GO" id="GO:0008076">
    <property type="term" value="C:voltage-gated potassium channel complex"/>
    <property type="evidence" value="ECO:0007669"/>
    <property type="project" value="InterPro"/>
</dbReference>
<dbReference type="GO" id="GO:0005249">
    <property type="term" value="F:voltage-gated potassium channel activity"/>
    <property type="evidence" value="ECO:0007669"/>
    <property type="project" value="InterPro"/>
</dbReference>
<dbReference type="Pfam" id="PF00520">
    <property type="entry name" value="Ion_trans"/>
    <property type="match status" value="1"/>
</dbReference>
<comment type="subcellular location">
    <subcellularLocation>
        <location evidence="1">Membrane</location>
        <topology evidence="1">Multi-pass membrane protein</topology>
    </subcellularLocation>
</comment>
<keyword evidence="8" id="KW-1133">Transmembrane helix</keyword>
<proteinExistence type="predicted"/>
<keyword evidence="5" id="KW-0631">Potassium channel</keyword>
<evidence type="ECO:0000256" key="10">
    <source>
        <dbReference type="ARBA" id="ARBA00023136"/>
    </source>
</evidence>
<evidence type="ECO:0000313" key="12">
    <source>
        <dbReference type="EMBL" id="CAH1802371.1"/>
    </source>
</evidence>
<dbReference type="SUPFAM" id="SSF81324">
    <property type="entry name" value="Voltage-gated potassium channels"/>
    <property type="match status" value="1"/>
</dbReference>
<dbReference type="PRINTS" id="PR00169">
    <property type="entry name" value="KCHANNEL"/>
</dbReference>
<keyword evidence="6" id="KW-0851">Voltage-gated channel</keyword>
<keyword evidence="9" id="KW-0406">Ion transport</keyword>
<dbReference type="InterPro" id="IPR003131">
    <property type="entry name" value="T1-type_BTB"/>
</dbReference>
<dbReference type="OrthoDB" id="10025005at2759"/>
<dbReference type="PRINTS" id="PR01491">
    <property type="entry name" value="KVCHANNEL"/>
</dbReference>
<protein>
    <submittedName>
        <fullName evidence="12">Uncharacterized protein</fullName>
    </submittedName>
</protein>
<keyword evidence="11" id="KW-0407">Ion channel</keyword>
<dbReference type="Pfam" id="PF02214">
    <property type="entry name" value="BTB_2"/>
    <property type="match status" value="1"/>
</dbReference>
<evidence type="ECO:0000256" key="5">
    <source>
        <dbReference type="ARBA" id="ARBA00022826"/>
    </source>
</evidence>
<dbReference type="Gene3D" id="1.20.120.350">
    <property type="entry name" value="Voltage-gated potassium channels. Chain C"/>
    <property type="match status" value="1"/>
</dbReference>
<dbReference type="GO" id="GO:0051260">
    <property type="term" value="P:protein homooligomerization"/>
    <property type="evidence" value="ECO:0007669"/>
    <property type="project" value="InterPro"/>
</dbReference>
<dbReference type="PANTHER" id="PTHR11537:SF254">
    <property type="entry name" value="POTASSIUM VOLTAGE-GATED CHANNEL PROTEIN SHAB"/>
    <property type="match status" value="1"/>
</dbReference>